<name>A0A3Q7GHD5_SOLLC</name>
<dbReference type="Gramene" id="Solyc05g015557.1.1">
    <property type="protein sequence ID" value="Solyc05g015557.1.1"/>
    <property type="gene ID" value="Solyc05g015557.1"/>
</dbReference>
<dbReference type="STRING" id="4081.A0A3Q7GHD5"/>
<protein>
    <recommendedName>
        <fullName evidence="1">Reverse transcriptase Ty1/copia-type domain-containing protein</fullName>
    </recommendedName>
</protein>
<feature type="domain" description="Reverse transcriptase Ty1/copia-type" evidence="1">
    <location>
        <begin position="18"/>
        <end position="85"/>
    </location>
</feature>
<sequence>MKNRIGMARGIPSRKQGRSEKLINEFKQDVMEVFVLSDLGIMTYFFGMEITQGKDEFFICQKKYAKEIVKKFKMINCKEISTPMNQKEKISKDDGAKNVDETYFRSSIGCLMYLTTTRPDILYVKSKPVKLCGYPDSDWGSSEDDAKSTSRYCFSLGSGIFSWSCKKQDIVAQSTAEAEFVKATTTVNQALWLKKILVDLHMEPTGSIKVFVDNEATKAISHNLAFHGRTKHFKVKFFFLREVQKDGDITLVYCKTEEQLLIYSLSFTSHQVSASQIENWSL</sequence>
<dbReference type="InParanoid" id="A0A3Q7GHD5"/>
<keyword evidence="3" id="KW-1185">Reference proteome</keyword>
<dbReference type="CDD" id="cd09272">
    <property type="entry name" value="RNase_HI_RT_Ty1"/>
    <property type="match status" value="1"/>
</dbReference>
<evidence type="ECO:0000313" key="3">
    <source>
        <dbReference type="Proteomes" id="UP000004994"/>
    </source>
</evidence>
<dbReference type="EnsemblPlants" id="Solyc05g015557.1.1">
    <property type="protein sequence ID" value="Solyc05g015557.1.1"/>
    <property type="gene ID" value="Solyc05g015557.1"/>
</dbReference>
<dbReference type="Pfam" id="PF07727">
    <property type="entry name" value="RVT_2"/>
    <property type="match status" value="1"/>
</dbReference>
<dbReference type="OMA" id="NRIGMAR"/>
<dbReference type="PANTHER" id="PTHR11439:SF503">
    <property type="entry name" value="CYSTEINE-RICH RLK (RECEPTOR-LIKE PROTEIN KINASE) 8"/>
    <property type="match status" value="1"/>
</dbReference>
<evidence type="ECO:0000259" key="1">
    <source>
        <dbReference type="Pfam" id="PF07727"/>
    </source>
</evidence>
<dbReference type="InterPro" id="IPR013103">
    <property type="entry name" value="RVT_2"/>
</dbReference>
<dbReference type="AlphaFoldDB" id="A0A3Q7GHD5"/>
<proteinExistence type="predicted"/>
<evidence type="ECO:0000313" key="2">
    <source>
        <dbReference type="EnsemblPlants" id="Solyc05g015557.1.1"/>
    </source>
</evidence>
<accession>A0A3Q7GHD5</accession>
<reference evidence="2" key="2">
    <citation type="submission" date="2019-01" db="UniProtKB">
        <authorList>
            <consortium name="EnsemblPlants"/>
        </authorList>
    </citation>
    <scope>IDENTIFICATION</scope>
    <source>
        <strain evidence="2">cv. Heinz 1706</strain>
    </source>
</reference>
<organism evidence="2">
    <name type="scientific">Solanum lycopersicum</name>
    <name type="common">Tomato</name>
    <name type="synonym">Lycopersicon esculentum</name>
    <dbReference type="NCBI Taxonomy" id="4081"/>
    <lineage>
        <taxon>Eukaryota</taxon>
        <taxon>Viridiplantae</taxon>
        <taxon>Streptophyta</taxon>
        <taxon>Embryophyta</taxon>
        <taxon>Tracheophyta</taxon>
        <taxon>Spermatophyta</taxon>
        <taxon>Magnoliopsida</taxon>
        <taxon>eudicotyledons</taxon>
        <taxon>Gunneridae</taxon>
        <taxon>Pentapetalae</taxon>
        <taxon>asterids</taxon>
        <taxon>lamiids</taxon>
        <taxon>Solanales</taxon>
        <taxon>Solanaceae</taxon>
        <taxon>Solanoideae</taxon>
        <taxon>Solaneae</taxon>
        <taxon>Solanum</taxon>
        <taxon>Solanum subgen. Lycopersicon</taxon>
    </lineage>
</organism>
<reference evidence="2" key="1">
    <citation type="journal article" date="2012" name="Nature">
        <title>The tomato genome sequence provides insights into fleshy fruit evolution.</title>
        <authorList>
            <consortium name="Tomato Genome Consortium"/>
        </authorList>
    </citation>
    <scope>NUCLEOTIDE SEQUENCE [LARGE SCALE GENOMIC DNA]</scope>
    <source>
        <strain evidence="2">cv. Heinz 1706</strain>
    </source>
</reference>
<dbReference type="Proteomes" id="UP000004994">
    <property type="component" value="Chromosome 5"/>
</dbReference>
<dbReference type="PANTHER" id="PTHR11439">
    <property type="entry name" value="GAG-POL-RELATED RETROTRANSPOSON"/>
    <property type="match status" value="1"/>
</dbReference>